<reference evidence="2 3" key="1">
    <citation type="submission" date="2023-07" db="EMBL/GenBank/DDBJ databases">
        <title>Sorghum-associated microbial communities from plants grown in Nebraska, USA.</title>
        <authorList>
            <person name="Schachtman D."/>
        </authorList>
    </citation>
    <scope>NUCLEOTIDE SEQUENCE [LARGE SCALE GENOMIC DNA]</scope>
    <source>
        <strain evidence="2 3">4249</strain>
    </source>
</reference>
<evidence type="ECO:0000313" key="3">
    <source>
        <dbReference type="Proteomes" id="UP001265700"/>
    </source>
</evidence>
<keyword evidence="3" id="KW-1185">Reference proteome</keyword>
<evidence type="ECO:0000259" key="1">
    <source>
        <dbReference type="Pfam" id="PF13460"/>
    </source>
</evidence>
<sequence>MANILVIGASGTVGSELSRLLKSAGHGVARATSRAPKAPDQVQLNLANGEGLDVALAGRDAVFLLCPPGHTRQHEWLVPVIDRAKALGVPKLVLMTAMGANADEAAPLRMTERHLEASGLAYNIIRPNWFMQNFHTFWLQGIREHGKIFLPVGQAKGSFIDARDIASVAAVLLTSTQWDNRDFDLTGDQALDHDEVAVILSRVTGRNISFQDVTPEDMRPGLLAAGLPADYADFLLLILGFFKAGYSERVTDAVQTITGQTPRRFEAYAQDHRSHWLV</sequence>
<dbReference type="Gene3D" id="3.40.50.720">
    <property type="entry name" value="NAD(P)-binding Rossmann-like Domain"/>
    <property type="match status" value="1"/>
</dbReference>
<dbReference type="PANTHER" id="PTHR43162">
    <property type="match status" value="1"/>
</dbReference>
<dbReference type="RefSeq" id="WP_310314483.1">
    <property type="nucleotide sequence ID" value="NZ_JAVDWU010000003.1"/>
</dbReference>
<dbReference type="EMBL" id="JAVDWU010000003">
    <property type="protein sequence ID" value="MDR7149817.1"/>
    <property type="molecule type" value="Genomic_DNA"/>
</dbReference>
<dbReference type="SUPFAM" id="SSF51735">
    <property type="entry name" value="NAD(P)-binding Rossmann-fold domains"/>
    <property type="match status" value="1"/>
</dbReference>
<evidence type="ECO:0000313" key="2">
    <source>
        <dbReference type="EMBL" id="MDR7149817.1"/>
    </source>
</evidence>
<dbReference type="CDD" id="cd05269">
    <property type="entry name" value="TMR_SDR_a"/>
    <property type="match status" value="1"/>
</dbReference>
<accession>A0ABU1WKJ8</accession>
<comment type="caution">
    <text evidence="2">The sequence shown here is derived from an EMBL/GenBank/DDBJ whole genome shotgun (WGS) entry which is preliminary data.</text>
</comment>
<name>A0ABU1WKJ8_9BURK</name>
<feature type="domain" description="NAD(P)-binding" evidence="1">
    <location>
        <begin position="8"/>
        <end position="174"/>
    </location>
</feature>
<dbReference type="InterPro" id="IPR051604">
    <property type="entry name" value="Ergot_Alk_Oxidoreductase"/>
</dbReference>
<proteinExistence type="predicted"/>
<organism evidence="2 3">
    <name type="scientific">Hydrogenophaga palleronii</name>
    <dbReference type="NCBI Taxonomy" id="65655"/>
    <lineage>
        <taxon>Bacteria</taxon>
        <taxon>Pseudomonadati</taxon>
        <taxon>Pseudomonadota</taxon>
        <taxon>Betaproteobacteria</taxon>
        <taxon>Burkholderiales</taxon>
        <taxon>Comamonadaceae</taxon>
        <taxon>Hydrogenophaga</taxon>
    </lineage>
</organism>
<dbReference type="InterPro" id="IPR016040">
    <property type="entry name" value="NAD(P)-bd_dom"/>
</dbReference>
<dbReference type="Pfam" id="PF13460">
    <property type="entry name" value="NAD_binding_10"/>
    <property type="match status" value="1"/>
</dbReference>
<protein>
    <submittedName>
        <fullName evidence="2">Uncharacterized protein YbjT (DUF2867 family)</fullName>
    </submittedName>
</protein>
<dbReference type="Gene3D" id="3.90.25.10">
    <property type="entry name" value="UDP-galactose 4-epimerase, domain 1"/>
    <property type="match status" value="1"/>
</dbReference>
<dbReference type="PANTHER" id="PTHR43162:SF1">
    <property type="entry name" value="PRESTALK A DIFFERENTIATION PROTEIN A"/>
    <property type="match status" value="1"/>
</dbReference>
<dbReference type="Proteomes" id="UP001265700">
    <property type="component" value="Unassembled WGS sequence"/>
</dbReference>
<dbReference type="InterPro" id="IPR036291">
    <property type="entry name" value="NAD(P)-bd_dom_sf"/>
</dbReference>
<gene>
    <name evidence="2" type="ORF">J2W49_001772</name>
</gene>